<dbReference type="Pfam" id="PF00271">
    <property type="entry name" value="Helicase_C"/>
    <property type="match status" value="1"/>
</dbReference>
<dbReference type="InterPro" id="IPR027417">
    <property type="entry name" value="P-loop_NTPase"/>
</dbReference>
<comment type="catalytic activity">
    <reaction evidence="6">
        <text>Couples ATP hydrolysis with the unwinding of duplex DNA by translocating in the 3'-5' direction.</text>
        <dbReference type="EC" id="5.6.2.4"/>
    </reaction>
</comment>
<sequence length="468" mass="52643">MWRRSKQSRLNPKRAGNHAREPSGYLLVVSVDAFFLTSPPILPASMPLHSRPFGPQTVREAMREATIAITGLEPHEEQLDVAVAIYYNRDVVLIAGTGWGKTLAFIMPCFLDKKITIIIVSPLNALEDNQAQRFQEWGLKATAVNSATRKAEWRLIKAIAASHFQVVVTSPENLLSPDCLRPVLTKLAFAQHAKIIVDEAHCICLWGPKFRPCWGRLGEIQSLVPFRVPFLLATATATPSMITEMTKSVHMRAGYLFVNLGNFRPNLVWEVEIMKERSTLQEQVGFLIPENSSLANFLVDECVLLYVNSRAAAHKLAYALCKLLPSTMRHTVEIFHAIRGPLTKAWILYKIFNKGLRILICTKAAGMGCDFPNIRLVVQYMAPDNMISWIQRGGRGGRDSTRCRCLLLVEPGIVKKKTTKNASGKCVPIEPVEYSKACDDVMHQYILTEECRWKFIDNHFQNPGHGHK</sequence>
<feature type="domain" description="Helicase ATP-binding" evidence="8">
    <location>
        <begin position="82"/>
        <end position="255"/>
    </location>
</feature>
<dbReference type="SMART" id="SM00490">
    <property type="entry name" value="HELICc"/>
    <property type="match status" value="1"/>
</dbReference>
<dbReference type="GO" id="GO:0005694">
    <property type="term" value="C:chromosome"/>
    <property type="evidence" value="ECO:0007669"/>
    <property type="project" value="TreeGrafter"/>
</dbReference>
<evidence type="ECO:0000259" key="9">
    <source>
        <dbReference type="PROSITE" id="PS51194"/>
    </source>
</evidence>
<name>A0A067M509_BOTB1</name>
<dbReference type="GO" id="GO:0043138">
    <property type="term" value="F:3'-5' DNA helicase activity"/>
    <property type="evidence" value="ECO:0007669"/>
    <property type="project" value="UniProtKB-EC"/>
</dbReference>
<dbReference type="GO" id="GO:0005737">
    <property type="term" value="C:cytoplasm"/>
    <property type="evidence" value="ECO:0007669"/>
    <property type="project" value="TreeGrafter"/>
</dbReference>
<dbReference type="GO" id="GO:0000724">
    <property type="term" value="P:double-strand break repair via homologous recombination"/>
    <property type="evidence" value="ECO:0007669"/>
    <property type="project" value="TreeGrafter"/>
</dbReference>
<keyword evidence="4" id="KW-0067">ATP-binding</keyword>
<dbReference type="SMART" id="SM00487">
    <property type="entry name" value="DEXDc"/>
    <property type="match status" value="1"/>
</dbReference>
<dbReference type="InParanoid" id="A0A067M509"/>
<dbReference type="Pfam" id="PF00270">
    <property type="entry name" value="DEAD"/>
    <property type="match status" value="1"/>
</dbReference>
<dbReference type="InterPro" id="IPR014001">
    <property type="entry name" value="Helicase_ATP-bd"/>
</dbReference>
<dbReference type="GO" id="GO:0005524">
    <property type="term" value="F:ATP binding"/>
    <property type="evidence" value="ECO:0007669"/>
    <property type="project" value="UniProtKB-KW"/>
</dbReference>
<dbReference type="HOGENOM" id="CLU_001103_19_6_1"/>
<dbReference type="PROSITE" id="PS51192">
    <property type="entry name" value="HELICASE_ATP_BIND_1"/>
    <property type="match status" value="1"/>
</dbReference>
<evidence type="ECO:0000256" key="1">
    <source>
        <dbReference type="ARBA" id="ARBA00005446"/>
    </source>
</evidence>
<accession>A0A067M509</accession>
<dbReference type="PANTHER" id="PTHR13710">
    <property type="entry name" value="DNA HELICASE RECQ FAMILY MEMBER"/>
    <property type="match status" value="1"/>
</dbReference>
<evidence type="ECO:0000256" key="7">
    <source>
        <dbReference type="ARBA" id="ARBA00034808"/>
    </source>
</evidence>
<dbReference type="GO" id="GO:0016787">
    <property type="term" value="F:hydrolase activity"/>
    <property type="evidence" value="ECO:0007669"/>
    <property type="project" value="UniProtKB-KW"/>
</dbReference>
<evidence type="ECO:0000256" key="2">
    <source>
        <dbReference type="ARBA" id="ARBA00022741"/>
    </source>
</evidence>
<dbReference type="PROSITE" id="PS51194">
    <property type="entry name" value="HELICASE_CTER"/>
    <property type="match status" value="1"/>
</dbReference>
<comment type="similarity">
    <text evidence="1">Belongs to the helicase family. RecQ subfamily.</text>
</comment>
<dbReference type="EC" id="5.6.2.4" evidence="7"/>
<keyword evidence="2" id="KW-0547">Nucleotide-binding</keyword>
<dbReference type="GO" id="GO:0003677">
    <property type="term" value="F:DNA binding"/>
    <property type="evidence" value="ECO:0007669"/>
    <property type="project" value="UniProtKB-KW"/>
</dbReference>
<proteinExistence type="inferred from homology"/>
<dbReference type="STRING" id="930990.A0A067M509"/>
<evidence type="ECO:0000259" key="8">
    <source>
        <dbReference type="PROSITE" id="PS51192"/>
    </source>
</evidence>
<reference evidence="11" key="1">
    <citation type="journal article" date="2014" name="Proc. Natl. Acad. Sci. U.S.A.">
        <title>Extensive sampling of basidiomycete genomes demonstrates inadequacy of the white-rot/brown-rot paradigm for wood decay fungi.</title>
        <authorList>
            <person name="Riley R."/>
            <person name="Salamov A.A."/>
            <person name="Brown D.W."/>
            <person name="Nagy L.G."/>
            <person name="Floudas D."/>
            <person name="Held B.W."/>
            <person name="Levasseur A."/>
            <person name="Lombard V."/>
            <person name="Morin E."/>
            <person name="Otillar R."/>
            <person name="Lindquist E.A."/>
            <person name="Sun H."/>
            <person name="LaButti K.M."/>
            <person name="Schmutz J."/>
            <person name="Jabbour D."/>
            <person name="Luo H."/>
            <person name="Baker S.E."/>
            <person name="Pisabarro A.G."/>
            <person name="Walton J.D."/>
            <person name="Blanchette R.A."/>
            <person name="Henrissat B."/>
            <person name="Martin F."/>
            <person name="Cullen D."/>
            <person name="Hibbett D.S."/>
            <person name="Grigoriev I.V."/>
        </authorList>
    </citation>
    <scope>NUCLEOTIDE SEQUENCE [LARGE SCALE GENOMIC DNA]</scope>
    <source>
        <strain evidence="11">FD-172 SS1</strain>
    </source>
</reference>
<organism evidence="10 11">
    <name type="scientific">Botryobasidium botryosum (strain FD-172 SS1)</name>
    <dbReference type="NCBI Taxonomy" id="930990"/>
    <lineage>
        <taxon>Eukaryota</taxon>
        <taxon>Fungi</taxon>
        <taxon>Dikarya</taxon>
        <taxon>Basidiomycota</taxon>
        <taxon>Agaricomycotina</taxon>
        <taxon>Agaricomycetes</taxon>
        <taxon>Cantharellales</taxon>
        <taxon>Botryobasidiaceae</taxon>
        <taxon>Botryobasidium</taxon>
    </lineage>
</organism>
<evidence type="ECO:0000256" key="4">
    <source>
        <dbReference type="ARBA" id="ARBA00022840"/>
    </source>
</evidence>
<dbReference type="Proteomes" id="UP000027195">
    <property type="component" value="Unassembled WGS sequence"/>
</dbReference>
<dbReference type="PANTHER" id="PTHR13710:SF154">
    <property type="entry name" value="RECQ HELICASE, PUTATIVE (AFU_ORTHOLOGUE AFUA_6G14720)-RELATED"/>
    <property type="match status" value="1"/>
</dbReference>
<dbReference type="InterPro" id="IPR011545">
    <property type="entry name" value="DEAD/DEAH_box_helicase_dom"/>
</dbReference>
<dbReference type="GO" id="GO:0009378">
    <property type="term" value="F:four-way junction helicase activity"/>
    <property type="evidence" value="ECO:0007669"/>
    <property type="project" value="TreeGrafter"/>
</dbReference>
<evidence type="ECO:0000256" key="3">
    <source>
        <dbReference type="ARBA" id="ARBA00022801"/>
    </source>
</evidence>
<dbReference type="OrthoDB" id="2499463at2759"/>
<dbReference type="Gene3D" id="3.40.50.300">
    <property type="entry name" value="P-loop containing nucleotide triphosphate hydrolases"/>
    <property type="match status" value="2"/>
</dbReference>
<dbReference type="AlphaFoldDB" id="A0A067M509"/>
<keyword evidence="3" id="KW-0378">Hydrolase</keyword>
<evidence type="ECO:0000313" key="11">
    <source>
        <dbReference type="Proteomes" id="UP000027195"/>
    </source>
</evidence>
<dbReference type="InterPro" id="IPR001650">
    <property type="entry name" value="Helicase_C-like"/>
</dbReference>
<dbReference type="PROSITE" id="PS00690">
    <property type="entry name" value="DEAH_ATP_HELICASE"/>
    <property type="match status" value="1"/>
</dbReference>
<keyword evidence="5" id="KW-0238">DNA-binding</keyword>
<evidence type="ECO:0000256" key="5">
    <source>
        <dbReference type="ARBA" id="ARBA00023125"/>
    </source>
</evidence>
<dbReference type="SUPFAM" id="SSF52540">
    <property type="entry name" value="P-loop containing nucleoside triphosphate hydrolases"/>
    <property type="match status" value="1"/>
</dbReference>
<keyword evidence="11" id="KW-1185">Reference proteome</keyword>
<protein>
    <recommendedName>
        <fullName evidence="7">DNA 3'-5' helicase</fullName>
        <ecNumber evidence="7">5.6.2.4</ecNumber>
    </recommendedName>
</protein>
<feature type="domain" description="Helicase C-terminal" evidence="9">
    <location>
        <begin position="293"/>
        <end position="435"/>
    </location>
</feature>
<evidence type="ECO:0000256" key="6">
    <source>
        <dbReference type="ARBA" id="ARBA00034617"/>
    </source>
</evidence>
<gene>
    <name evidence="10" type="ORF">BOTBODRAFT_49263</name>
</gene>
<dbReference type="InterPro" id="IPR002464">
    <property type="entry name" value="DNA/RNA_helicase_DEAH_CS"/>
</dbReference>
<dbReference type="EMBL" id="KL198127">
    <property type="protein sequence ID" value="KDQ06676.1"/>
    <property type="molecule type" value="Genomic_DNA"/>
</dbReference>
<evidence type="ECO:0000313" key="10">
    <source>
        <dbReference type="EMBL" id="KDQ06676.1"/>
    </source>
</evidence>